<dbReference type="Proteomes" id="UP001595912">
    <property type="component" value="Unassembled WGS sequence"/>
</dbReference>
<sequence>MRGTRTAAAIIACCAVLASASGCTTKQANESQPGSDLPTPTVQAKGDAIVVAVAPDQPIAVAVPGLGHLTAPAGTFSAPGKLIARRLQSDSQDGSLVVVGGSGVDVAFEGTSLVSPITVLFDDPAATRDLPKDALPVVLHKPDGGDWEAKLLSRTADGVPYISTREFSPNLLGWIPIPGWIRNLADSFADFTTQRTDARPCGGPAAPGWSSVDKRTTLVHLCSITNADRAEIQVQSNRRFYQWVGVPAGADYIWVEGQPDPLRRVIAKVTGHDIGSNVLLAGNGRFTAGYKQPAQTARKDFNAYLDPWSAGLSVGISVLGLNPSTNVSSAVLIVAKCVTQLLPFPSADGAKAFLGCFVTQALKNLENPDVALSAAKDLFGEAAYAKEAEEGLKQAKDRLRYLGRFLKVAGIITSTFPQLPDLFSSWGNDQPGRFTLELKGRPAPQATQPTGGSGGNQSTPPAPQQPHAVSPYDNYGAANAGRAMCRGNPGNSRSVPGGTASQTFVVPAGVSSIDHMLVQIDPDATVTGHLKVYVNGGLAATADAAAAGDTHFSFGAVGVSAGQTVTLSLGFTATSGKIITVYTAGAPGGTFTASNSCPDGAPNVSTSATGLRAVVSGWS</sequence>
<feature type="signal peptide" evidence="2">
    <location>
        <begin position="1"/>
        <end position="28"/>
    </location>
</feature>
<evidence type="ECO:0000313" key="4">
    <source>
        <dbReference type="Proteomes" id="UP001595912"/>
    </source>
</evidence>
<comment type="caution">
    <text evidence="3">The sequence shown here is derived from an EMBL/GenBank/DDBJ whole genome shotgun (WGS) entry which is preliminary data.</text>
</comment>
<evidence type="ECO:0000313" key="3">
    <source>
        <dbReference type="EMBL" id="MFC5004727.1"/>
    </source>
</evidence>
<feature type="chain" id="PRO_5046045849" description="ZU5 domain-containing protein" evidence="2">
    <location>
        <begin position="29"/>
        <end position="619"/>
    </location>
</feature>
<accession>A0ABV9WBA3</accession>
<protein>
    <recommendedName>
        <fullName evidence="5">ZU5 domain-containing protein</fullName>
    </recommendedName>
</protein>
<reference evidence="4" key="1">
    <citation type="journal article" date="2019" name="Int. J. Syst. Evol. Microbiol.">
        <title>The Global Catalogue of Microorganisms (GCM) 10K type strain sequencing project: providing services to taxonomists for standard genome sequencing and annotation.</title>
        <authorList>
            <consortium name="The Broad Institute Genomics Platform"/>
            <consortium name="The Broad Institute Genome Sequencing Center for Infectious Disease"/>
            <person name="Wu L."/>
            <person name="Ma J."/>
        </authorList>
    </citation>
    <scope>NUCLEOTIDE SEQUENCE [LARGE SCALE GENOMIC DNA]</scope>
    <source>
        <strain evidence="4">CGMCC 4.7152</strain>
    </source>
</reference>
<evidence type="ECO:0008006" key="5">
    <source>
        <dbReference type="Google" id="ProtNLM"/>
    </source>
</evidence>
<dbReference type="RefSeq" id="WP_380124883.1">
    <property type="nucleotide sequence ID" value="NZ_JBHSIU010000066.1"/>
</dbReference>
<name>A0ABV9WBA3_9ACTN</name>
<proteinExistence type="predicted"/>
<evidence type="ECO:0000256" key="1">
    <source>
        <dbReference type="SAM" id="MobiDB-lite"/>
    </source>
</evidence>
<organism evidence="3 4">
    <name type="scientific">Dactylosporangium cerinum</name>
    <dbReference type="NCBI Taxonomy" id="1434730"/>
    <lineage>
        <taxon>Bacteria</taxon>
        <taxon>Bacillati</taxon>
        <taxon>Actinomycetota</taxon>
        <taxon>Actinomycetes</taxon>
        <taxon>Micromonosporales</taxon>
        <taxon>Micromonosporaceae</taxon>
        <taxon>Dactylosporangium</taxon>
    </lineage>
</organism>
<dbReference type="EMBL" id="JBHSIU010000066">
    <property type="protein sequence ID" value="MFC5004727.1"/>
    <property type="molecule type" value="Genomic_DNA"/>
</dbReference>
<keyword evidence="2" id="KW-0732">Signal</keyword>
<feature type="region of interest" description="Disordered" evidence="1">
    <location>
        <begin position="433"/>
        <end position="473"/>
    </location>
</feature>
<evidence type="ECO:0000256" key="2">
    <source>
        <dbReference type="SAM" id="SignalP"/>
    </source>
</evidence>
<gene>
    <name evidence="3" type="ORF">ACFPIJ_43740</name>
</gene>
<keyword evidence="4" id="KW-1185">Reference proteome</keyword>
<dbReference type="PROSITE" id="PS51257">
    <property type="entry name" value="PROKAR_LIPOPROTEIN"/>
    <property type="match status" value="1"/>
</dbReference>